<keyword evidence="2" id="KW-1185">Reference proteome</keyword>
<evidence type="ECO:0008006" key="3">
    <source>
        <dbReference type="Google" id="ProtNLM"/>
    </source>
</evidence>
<dbReference type="EMBL" id="JANFQO010000005">
    <property type="protein sequence ID" value="MCQ4164540.1"/>
    <property type="molecule type" value="Genomic_DNA"/>
</dbReference>
<proteinExistence type="predicted"/>
<organism evidence="1 2">
    <name type="scientific">Tahibacter harae</name>
    <dbReference type="NCBI Taxonomy" id="2963937"/>
    <lineage>
        <taxon>Bacteria</taxon>
        <taxon>Pseudomonadati</taxon>
        <taxon>Pseudomonadota</taxon>
        <taxon>Gammaproteobacteria</taxon>
        <taxon>Lysobacterales</taxon>
        <taxon>Rhodanobacteraceae</taxon>
        <taxon>Tahibacter</taxon>
    </lineage>
</organism>
<dbReference type="Gene3D" id="2.60.40.3140">
    <property type="match status" value="1"/>
</dbReference>
<reference evidence="1" key="1">
    <citation type="submission" date="2022-07" db="EMBL/GenBank/DDBJ databases">
        <title>Tahibacter sp., a new gammaproteobacterium isolated from the silt sample collected at pig farm.</title>
        <authorList>
            <person name="Chen H."/>
        </authorList>
    </citation>
    <scope>NUCLEOTIDE SEQUENCE</scope>
    <source>
        <strain evidence="1">P2K</strain>
    </source>
</reference>
<comment type="caution">
    <text evidence="1">The sequence shown here is derived from an EMBL/GenBank/DDBJ whole genome shotgun (WGS) entry which is preliminary data.</text>
</comment>
<dbReference type="SUPFAM" id="SSF54001">
    <property type="entry name" value="Cysteine proteinases"/>
    <property type="match status" value="1"/>
</dbReference>
<dbReference type="InterPro" id="IPR038765">
    <property type="entry name" value="Papain-like_cys_pep_sf"/>
</dbReference>
<accession>A0ABT1QQG2</accession>
<sequence>MLDDLRRGDVVRLRYSVAGRNPIMAGLDGEGAVFAWSGPLLRRQLRVLFDSDVPVQELRDPRVAAARVRRQGEWQEWRYLAENVAPIVAEDREPAGFQRYPQVYVSEKRSWAQVADWARTLYPPPAPLPADLRERIAQWRRLPDADARIAAALLAVQEDVRYFGLEIGENTHRPVEPALVWEQRRGDCKDKTRLLVTILAALDIAANPALVSLEDGRHIAGLPPSASAFDHVIVQVRRDGGSLWLDPTSTGQRGAAAAQEISDFGYALPVAPGSADLVAVARNPASLNRMRIVERYEPQQQGAQLTLQVRAEYSGDAANFMRRNLRYRGAEALSRSYADFYRRRHAEVEVLQPLQVEDDAAANRLVLTEQYRLDRPWAQETPGQRALDVSADSVAGMLSLPETLKRKSPLAVPFPSDVEHRIELQLPAGWSWSNGAAQRDLDDAAASYRYRSGLEDNVVFSEERVVARQASVEPARMGEHLNWRRSAREQNLQRWVLALPADKADQVRKQRLNNLLREVMDDNRKAATGKNNDAD</sequence>
<name>A0ABT1QQG2_9GAMM</name>
<evidence type="ECO:0000313" key="1">
    <source>
        <dbReference type="EMBL" id="MCQ4164540.1"/>
    </source>
</evidence>
<dbReference type="RefSeq" id="WP_255913325.1">
    <property type="nucleotide sequence ID" value="NZ_JANFQO010000005.1"/>
</dbReference>
<gene>
    <name evidence="1" type="ORF">NM961_07435</name>
</gene>
<protein>
    <recommendedName>
        <fullName evidence="3">Transglutaminase superfamily protein</fullName>
    </recommendedName>
</protein>
<dbReference type="Proteomes" id="UP001165498">
    <property type="component" value="Unassembled WGS sequence"/>
</dbReference>
<evidence type="ECO:0000313" key="2">
    <source>
        <dbReference type="Proteomes" id="UP001165498"/>
    </source>
</evidence>
<dbReference type="Gene3D" id="3.10.620.30">
    <property type="match status" value="1"/>
</dbReference>